<name>A0A7D5JNP0_9CAUD</name>
<dbReference type="EMBL" id="MN518893">
    <property type="protein sequence ID" value="QLF86332.2"/>
    <property type="molecule type" value="Genomic_DNA"/>
</dbReference>
<proteinExistence type="predicted"/>
<evidence type="ECO:0000313" key="2">
    <source>
        <dbReference type="Proteomes" id="UP000510880"/>
    </source>
</evidence>
<accession>A0A7D5JNP0</accession>
<gene>
    <name evidence="1" type="ORF">LS3_01</name>
</gene>
<dbReference type="Proteomes" id="UP000510880">
    <property type="component" value="Segment"/>
</dbReference>
<organism evidence="1 2">
    <name type="scientific">Escherichia virus LS3</name>
    <dbReference type="NCBI Taxonomy" id="2743777"/>
    <lineage>
        <taxon>Viruses</taxon>
        <taxon>Duplodnaviria</taxon>
        <taxon>Heunggongvirae</taxon>
        <taxon>Uroviricota</taxon>
        <taxon>Caudoviricetes</taxon>
        <taxon>Autographivirales</taxon>
        <taxon>Autotranscriptaviridae</taxon>
        <taxon>Studiervirinae</taxon>
        <taxon>Kayfunavirus</taxon>
        <taxon>Kayfunavirus LS3</taxon>
    </lineage>
</organism>
<protein>
    <submittedName>
        <fullName evidence="1">Uncharacterized protein</fullName>
    </submittedName>
</protein>
<keyword evidence="2" id="KW-1185">Reference proteome</keyword>
<evidence type="ECO:0000313" key="1">
    <source>
        <dbReference type="EMBL" id="QLF86332.2"/>
    </source>
</evidence>
<reference evidence="1" key="1">
    <citation type="submission" date="2019-09" db="EMBL/GenBank/DDBJ databases">
        <authorList>
            <person name="Kumar P."/>
            <person name="Meghvansi M.K."/>
            <person name="Kamboj D.V."/>
        </authorList>
    </citation>
    <scope>NUCLEOTIDE SEQUENCE [LARGE SCALE GENOMIC DNA]</scope>
</reference>
<sequence>MFRVDVVHTTLSRYILSTTFCHLPVVRMTYQVVYLTGMTRRLHYPVVAVSC</sequence>